<organism evidence="1 2">
    <name type="scientific">Crepidotus variabilis</name>
    <dbReference type="NCBI Taxonomy" id="179855"/>
    <lineage>
        <taxon>Eukaryota</taxon>
        <taxon>Fungi</taxon>
        <taxon>Dikarya</taxon>
        <taxon>Basidiomycota</taxon>
        <taxon>Agaricomycotina</taxon>
        <taxon>Agaricomycetes</taxon>
        <taxon>Agaricomycetidae</taxon>
        <taxon>Agaricales</taxon>
        <taxon>Agaricineae</taxon>
        <taxon>Crepidotaceae</taxon>
        <taxon>Crepidotus</taxon>
    </lineage>
</organism>
<evidence type="ECO:0000313" key="1">
    <source>
        <dbReference type="EMBL" id="KAF9521684.1"/>
    </source>
</evidence>
<dbReference type="Proteomes" id="UP000807306">
    <property type="component" value="Unassembled WGS sequence"/>
</dbReference>
<evidence type="ECO:0000313" key="2">
    <source>
        <dbReference type="Proteomes" id="UP000807306"/>
    </source>
</evidence>
<dbReference type="OrthoDB" id="3044081at2759"/>
<dbReference type="EMBL" id="MU158002">
    <property type="protein sequence ID" value="KAF9521684.1"/>
    <property type="molecule type" value="Genomic_DNA"/>
</dbReference>
<proteinExistence type="predicted"/>
<sequence length="443" mass="50114">MLAILPKVTPNWVMTTFTVVGYMTENPIVFYWRDAEELALCLLKDFFLTDFFQVTPYKVYNIQGQRLYDLFMSAVAAWQMHTKFPNILNVPITLSSKKTQLVFKMKKSAHPVLLSLVFFDPEVCMAFPKATWALVAYLTVPIFTGTATVVASVLQGHGKIHHDPWNTDSIMCFYLAGYHGDRIKQLDILGEVGWSKIKTFINKCKNIGLSGVDKPFYEAWMASLPSEFSFMIPNTLHIIHKMVHDHILQWILSLVGKKEFDYRLSILQPMVGIQSWPQDISTLKQLTDWDYQAISWLIVAVGVRGQKPENKKEIADKHCIEIAGEHGEDNTGGQQVLKAHENTQKSASKAIQLLLEFLAMAQCSSFTEASIRALKEKLDDFHNIKADILLSGGRKSKGPWSLVDENFAKGLQNWKSSFHSPICLSFSRLGLATMSFLITTAII</sequence>
<gene>
    <name evidence="1" type="ORF">CPB83DRAFT_900401</name>
</gene>
<dbReference type="Pfam" id="PF18759">
    <property type="entry name" value="Plavaka"/>
    <property type="match status" value="2"/>
</dbReference>
<dbReference type="AlphaFoldDB" id="A0A9P6E374"/>
<reference evidence="1" key="1">
    <citation type="submission" date="2020-11" db="EMBL/GenBank/DDBJ databases">
        <authorList>
            <consortium name="DOE Joint Genome Institute"/>
            <person name="Ahrendt S."/>
            <person name="Riley R."/>
            <person name="Andreopoulos W."/>
            <person name="Labutti K."/>
            <person name="Pangilinan J."/>
            <person name="Ruiz-Duenas F.J."/>
            <person name="Barrasa J.M."/>
            <person name="Sanchez-Garcia M."/>
            <person name="Camarero S."/>
            <person name="Miyauchi S."/>
            <person name="Serrano A."/>
            <person name="Linde D."/>
            <person name="Babiker R."/>
            <person name="Drula E."/>
            <person name="Ayuso-Fernandez I."/>
            <person name="Pacheco R."/>
            <person name="Padilla G."/>
            <person name="Ferreira P."/>
            <person name="Barriuso J."/>
            <person name="Kellner H."/>
            <person name="Castanera R."/>
            <person name="Alfaro M."/>
            <person name="Ramirez L."/>
            <person name="Pisabarro A.G."/>
            <person name="Kuo A."/>
            <person name="Tritt A."/>
            <person name="Lipzen A."/>
            <person name="He G."/>
            <person name="Yan M."/>
            <person name="Ng V."/>
            <person name="Cullen D."/>
            <person name="Martin F."/>
            <person name="Rosso M.-N."/>
            <person name="Henrissat B."/>
            <person name="Hibbett D."/>
            <person name="Martinez A.T."/>
            <person name="Grigoriev I.V."/>
        </authorList>
    </citation>
    <scope>NUCLEOTIDE SEQUENCE</scope>
    <source>
        <strain evidence="1">CBS 506.95</strain>
    </source>
</reference>
<comment type="caution">
    <text evidence="1">The sequence shown here is derived from an EMBL/GenBank/DDBJ whole genome shotgun (WGS) entry which is preliminary data.</text>
</comment>
<keyword evidence="2" id="KW-1185">Reference proteome</keyword>
<accession>A0A9P6E374</accession>
<protein>
    <submittedName>
        <fullName evidence="1">Uncharacterized protein</fullName>
    </submittedName>
</protein>
<dbReference type="InterPro" id="IPR041078">
    <property type="entry name" value="Plavaka"/>
</dbReference>
<name>A0A9P6E374_9AGAR</name>